<dbReference type="Proteomes" id="UP001501231">
    <property type="component" value="Unassembled WGS sequence"/>
</dbReference>
<name>A0ABN3KH67_9ACTN</name>
<sequence>MEKWKLTYVINDGSGMFGLERATEYTHEVELDTANLERTGEDEQRILEMMRSAVREHAGEGAILTDAEEVTR</sequence>
<dbReference type="EMBL" id="BAAARW010000045">
    <property type="protein sequence ID" value="GAA2456927.1"/>
    <property type="molecule type" value="Genomic_DNA"/>
</dbReference>
<protein>
    <submittedName>
        <fullName evidence="1">Uncharacterized protein</fullName>
    </submittedName>
</protein>
<keyword evidence="2" id="KW-1185">Reference proteome</keyword>
<evidence type="ECO:0000313" key="1">
    <source>
        <dbReference type="EMBL" id="GAA2456927.1"/>
    </source>
</evidence>
<dbReference type="RefSeq" id="WP_344597996.1">
    <property type="nucleotide sequence ID" value="NZ_BAAARW010000045.1"/>
</dbReference>
<proteinExistence type="predicted"/>
<reference evidence="1 2" key="1">
    <citation type="journal article" date="2019" name="Int. J. Syst. Evol. Microbiol.">
        <title>The Global Catalogue of Microorganisms (GCM) 10K type strain sequencing project: providing services to taxonomists for standard genome sequencing and annotation.</title>
        <authorList>
            <consortium name="The Broad Institute Genomics Platform"/>
            <consortium name="The Broad Institute Genome Sequencing Center for Infectious Disease"/>
            <person name="Wu L."/>
            <person name="Ma J."/>
        </authorList>
    </citation>
    <scope>NUCLEOTIDE SEQUENCE [LARGE SCALE GENOMIC DNA]</scope>
    <source>
        <strain evidence="1 2">JCM 3325</strain>
    </source>
</reference>
<gene>
    <name evidence="1" type="ORF">GCM10010191_90600</name>
</gene>
<comment type="caution">
    <text evidence="1">The sequence shown here is derived from an EMBL/GenBank/DDBJ whole genome shotgun (WGS) entry which is preliminary data.</text>
</comment>
<accession>A0ABN3KH67</accession>
<organism evidence="1 2">
    <name type="scientific">Actinomadura vinacea</name>
    <dbReference type="NCBI Taxonomy" id="115336"/>
    <lineage>
        <taxon>Bacteria</taxon>
        <taxon>Bacillati</taxon>
        <taxon>Actinomycetota</taxon>
        <taxon>Actinomycetes</taxon>
        <taxon>Streptosporangiales</taxon>
        <taxon>Thermomonosporaceae</taxon>
        <taxon>Actinomadura</taxon>
    </lineage>
</organism>
<evidence type="ECO:0000313" key="2">
    <source>
        <dbReference type="Proteomes" id="UP001501231"/>
    </source>
</evidence>